<name>A0A6A6G169_9PEZI</name>
<dbReference type="AlphaFoldDB" id="A0A6A6G169"/>
<feature type="repeat" description="ANK" evidence="3">
    <location>
        <begin position="604"/>
        <end position="636"/>
    </location>
</feature>
<evidence type="ECO:0000256" key="1">
    <source>
        <dbReference type="ARBA" id="ARBA00022737"/>
    </source>
</evidence>
<accession>A0A6A6G169</accession>
<evidence type="ECO:0000313" key="7">
    <source>
        <dbReference type="Proteomes" id="UP000799538"/>
    </source>
</evidence>
<dbReference type="Pfam" id="PF12796">
    <property type="entry name" value="Ank_2"/>
    <property type="match status" value="2"/>
</dbReference>
<protein>
    <recommendedName>
        <fullName evidence="5">Azaphilone pigments biosynthesis cluster protein L N-terminal domain-containing protein</fullName>
    </recommendedName>
</protein>
<dbReference type="PANTHER" id="PTHR24198:SF165">
    <property type="entry name" value="ANKYRIN REPEAT-CONTAINING PROTEIN-RELATED"/>
    <property type="match status" value="1"/>
</dbReference>
<keyword evidence="7" id="KW-1185">Reference proteome</keyword>
<evidence type="ECO:0000256" key="2">
    <source>
        <dbReference type="ARBA" id="ARBA00023043"/>
    </source>
</evidence>
<dbReference type="OrthoDB" id="5431422at2759"/>
<evidence type="ECO:0000256" key="4">
    <source>
        <dbReference type="SAM" id="MobiDB-lite"/>
    </source>
</evidence>
<dbReference type="PROSITE" id="PS50297">
    <property type="entry name" value="ANK_REP_REGION"/>
    <property type="match status" value="2"/>
</dbReference>
<dbReference type="PANTHER" id="PTHR24198">
    <property type="entry name" value="ANKYRIN REPEAT AND PROTEIN KINASE DOMAIN-CONTAINING PROTEIN"/>
    <property type="match status" value="1"/>
</dbReference>
<dbReference type="Gene3D" id="1.25.40.20">
    <property type="entry name" value="Ankyrin repeat-containing domain"/>
    <property type="match status" value="3"/>
</dbReference>
<dbReference type="InterPro" id="IPR002110">
    <property type="entry name" value="Ankyrin_rpt"/>
</dbReference>
<feature type="domain" description="Azaphilone pigments biosynthesis cluster protein L N-terminal" evidence="5">
    <location>
        <begin position="1"/>
        <end position="173"/>
    </location>
</feature>
<dbReference type="Pfam" id="PF13857">
    <property type="entry name" value="Ank_5"/>
    <property type="match status" value="1"/>
</dbReference>
<dbReference type="GO" id="GO:0005737">
    <property type="term" value="C:cytoplasm"/>
    <property type="evidence" value="ECO:0007669"/>
    <property type="project" value="TreeGrafter"/>
</dbReference>
<dbReference type="EMBL" id="ML992519">
    <property type="protein sequence ID" value="KAF2219190.1"/>
    <property type="molecule type" value="Genomic_DNA"/>
</dbReference>
<dbReference type="SMART" id="SM00248">
    <property type="entry name" value="ANK"/>
    <property type="match status" value="6"/>
</dbReference>
<dbReference type="InterPro" id="IPR031348">
    <property type="entry name" value="PigL_N"/>
</dbReference>
<feature type="compositionally biased region" description="Polar residues" evidence="4">
    <location>
        <begin position="736"/>
        <end position="745"/>
    </location>
</feature>
<keyword evidence="2 3" id="KW-0040">ANK repeat</keyword>
<sequence length="811" mass="89899">MDPLSVTAGIIAIGGFTTASLKVILKVRGASDEIQALINEISDLSAIVKDVEHTLLHNKHLTKETPGFSNLHTVLVRAKTTITHLHAFVNSVLIKEESMLRNERLSRTTWLKQKPQVSKYQHDLLSIRTELSQALGLANLNISARIELSVTQIVALSDATKSLLESRIDDASQLRDDLKSLRQQLVPIKPNGESVKVSPEIVPSSNVLPLHSGNLKSDSDLLFEGHRGLEVSVVWRPRWACDSACLCVCHELVHGRSSKMLDRFLGILFWGYSGLPVMRKRCDVATCRRKRGLRFNMSYYFPGWFVEKRIELTLRSMPLGAPQLSIKMASIVNNGALVFKYVHNRNLTGIQSLFSSGLASPSDAGHLDGCTPLHFAVERGCIDIVDFLLKANADPMALNTHLESPATYAWDIILSNSMPEQITKYFRAVFTDRDFLEEQNFTPVHEIVLGLNGKRLPDALSELPQLTDSPDARGNTPLIWAATRGDAQKLSDLLEHGADPAYRNDNGWNALYAAVNHSKLDCTNLLLSRGFTEYKDGYGMSTLHRACQQTDPTYVKLILKHNPNVDEQDVFQRCPLALAAWRNNAIGAKYLIEKGANKETRDIFGATPLLRAIQYAAVDAARVLLDGGCDVLVVDHEAQNLLHRAALSRDIPTLDFIATNSHHFCGIDTYAKDASGITPKQRLDSVEPSAELLKAFTTMTIALESAKQLVREKQAAISYPTTDADDFKDAKEYISEDSSLSSFPNTDAEDTPAEKPRKQKHKLPKPLSKVRRDWSSKYKKKFRSYEPPIDSAASSPKIKTAPPTSAAKVPG</sequence>
<dbReference type="InterPro" id="IPR036770">
    <property type="entry name" value="Ankyrin_rpt-contain_sf"/>
</dbReference>
<dbReference type="SUPFAM" id="SSF48403">
    <property type="entry name" value="Ankyrin repeat"/>
    <property type="match status" value="2"/>
</dbReference>
<feature type="region of interest" description="Disordered" evidence="4">
    <location>
        <begin position="735"/>
        <end position="811"/>
    </location>
</feature>
<proteinExistence type="predicted"/>
<evidence type="ECO:0000259" key="5">
    <source>
        <dbReference type="Pfam" id="PF17111"/>
    </source>
</evidence>
<reference evidence="7" key="1">
    <citation type="journal article" date="2020" name="Stud. Mycol.">
        <title>101 Dothideomycetes genomes: A test case for predicting lifestyles and emergence of pathogens.</title>
        <authorList>
            <person name="Haridas S."/>
            <person name="Albert R."/>
            <person name="Binder M."/>
            <person name="Bloem J."/>
            <person name="LaButti K."/>
            <person name="Salamov A."/>
            <person name="Andreopoulos B."/>
            <person name="Baker S."/>
            <person name="Barry K."/>
            <person name="Bills G."/>
            <person name="Bluhm B."/>
            <person name="Cannon C."/>
            <person name="Castanera R."/>
            <person name="Culley D."/>
            <person name="Daum C."/>
            <person name="Ezra D."/>
            <person name="Gonzalez J."/>
            <person name="Henrissat B."/>
            <person name="Kuo A."/>
            <person name="Liang C."/>
            <person name="Lipzen A."/>
            <person name="Lutzoni F."/>
            <person name="Magnuson J."/>
            <person name="Mondo S."/>
            <person name="Nolan M."/>
            <person name="Ohm R."/>
            <person name="Pangilinan J."/>
            <person name="Park H.-J."/>
            <person name="Ramirez L."/>
            <person name="Alfaro M."/>
            <person name="Sun H."/>
            <person name="Tritt A."/>
            <person name="Yoshinaga Y."/>
            <person name="Zwiers L.-H."/>
            <person name="Turgeon B."/>
            <person name="Goodwin S."/>
            <person name="Spatafora J."/>
            <person name="Crous P."/>
            <person name="Grigoriev I."/>
        </authorList>
    </citation>
    <scope>NUCLEOTIDE SEQUENCE [LARGE SCALE GENOMIC DNA]</scope>
    <source>
        <strain evidence="7">CECT 20119</strain>
    </source>
</reference>
<feature type="repeat" description="ANK" evidence="3">
    <location>
        <begin position="538"/>
        <end position="570"/>
    </location>
</feature>
<feature type="repeat" description="ANK" evidence="3">
    <location>
        <begin position="368"/>
        <end position="400"/>
    </location>
</feature>
<gene>
    <name evidence="6" type="ORF">BDZ85DRAFT_46813</name>
</gene>
<evidence type="ECO:0000313" key="6">
    <source>
        <dbReference type="EMBL" id="KAF2219190.1"/>
    </source>
</evidence>
<dbReference type="Pfam" id="PF17111">
    <property type="entry name" value="PigL_N"/>
    <property type="match status" value="1"/>
</dbReference>
<evidence type="ECO:0000256" key="3">
    <source>
        <dbReference type="PROSITE-ProRule" id="PRU00023"/>
    </source>
</evidence>
<keyword evidence="1" id="KW-0677">Repeat</keyword>
<organism evidence="6 7">
    <name type="scientific">Elsinoe ampelina</name>
    <dbReference type="NCBI Taxonomy" id="302913"/>
    <lineage>
        <taxon>Eukaryota</taxon>
        <taxon>Fungi</taxon>
        <taxon>Dikarya</taxon>
        <taxon>Ascomycota</taxon>
        <taxon>Pezizomycotina</taxon>
        <taxon>Dothideomycetes</taxon>
        <taxon>Dothideomycetidae</taxon>
        <taxon>Myriangiales</taxon>
        <taxon>Elsinoaceae</taxon>
        <taxon>Elsinoe</taxon>
    </lineage>
</organism>
<dbReference type="Proteomes" id="UP000799538">
    <property type="component" value="Unassembled WGS sequence"/>
</dbReference>
<feature type="repeat" description="ANK" evidence="3">
    <location>
        <begin position="473"/>
        <end position="505"/>
    </location>
</feature>
<dbReference type="PROSITE" id="PS50088">
    <property type="entry name" value="ANK_REPEAT"/>
    <property type="match status" value="4"/>
</dbReference>